<evidence type="ECO:0000256" key="12">
    <source>
        <dbReference type="RuleBase" id="RU003357"/>
    </source>
</evidence>
<feature type="compositionally biased region" description="Low complexity" evidence="13">
    <location>
        <begin position="37"/>
        <end position="47"/>
    </location>
</feature>
<evidence type="ECO:0000256" key="6">
    <source>
        <dbReference type="ARBA" id="ARBA00023004"/>
    </source>
</evidence>
<keyword evidence="5 11" id="KW-0812">Transmembrane</keyword>
<keyword evidence="18" id="KW-1185">Reference proteome</keyword>
<dbReference type="InterPro" id="IPR037066">
    <property type="entry name" value="Plug_dom_sf"/>
</dbReference>
<dbReference type="Gene3D" id="2.170.130.10">
    <property type="entry name" value="TonB-dependent receptor, plug domain"/>
    <property type="match status" value="1"/>
</dbReference>
<feature type="domain" description="TonB-dependent receptor-like beta-barrel" evidence="15">
    <location>
        <begin position="389"/>
        <end position="811"/>
    </location>
</feature>
<evidence type="ECO:0000256" key="4">
    <source>
        <dbReference type="ARBA" id="ARBA00022496"/>
    </source>
</evidence>
<dbReference type="EMBL" id="JBBBDM010000009">
    <property type="protein sequence ID" value="MEI5688415.1"/>
    <property type="molecule type" value="Genomic_DNA"/>
</dbReference>
<dbReference type="RefSeq" id="WP_336545795.1">
    <property type="nucleotide sequence ID" value="NZ_JBBBDM010000009.1"/>
</dbReference>
<evidence type="ECO:0000313" key="17">
    <source>
        <dbReference type="EMBL" id="MEI5688415.1"/>
    </source>
</evidence>
<dbReference type="Pfam" id="PF07715">
    <property type="entry name" value="Plug"/>
    <property type="match status" value="1"/>
</dbReference>
<dbReference type="InterPro" id="IPR036942">
    <property type="entry name" value="Beta-barrel_TonB_sf"/>
</dbReference>
<dbReference type="InterPro" id="IPR000531">
    <property type="entry name" value="Beta-barrel_TonB"/>
</dbReference>
<evidence type="ECO:0000256" key="14">
    <source>
        <dbReference type="SAM" id="SignalP"/>
    </source>
</evidence>
<comment type="caution">
    <text evidence="17">The sequence shown here is derived from an EMBL/GenBank/DDBJ whole genome shotgun (WGS) entry which is preliminary data.</text>
</comment>
<keyword evidence="14" id="KW-0732">Signal</keyword>
<dbReference type="PROSITE" id="PS52016">
    <property type="entry name" value="TONB_DEPENDENT_REC_3"/>
    <property type="match status" value="1"/>
</dbReference>
<reference evidence="17 18" key="1">
    <citation type="journal article" date="2013" name="Int. J. Syst. Evol. Microbiol.">
        <title>Sphingomonas kyungheensis sp. nov., a bacterium with ginsenoside-converting activity isolated from soil of a ginseng field.</title>
        <authorList>
            <person name="Son H.M."/>
            <person name="Yang J.E."/>
            <person name="Park Y."/>
            <person name="Han C.K."/>
            <person name="Kim S.G."/>
            <person name="Kook M."/>
            <person name="Yi T.H."/>
        </authorList>
    </citation>
    <scope>NUCLEOTIDE SEQUENCE [LARGE SCALE GENOMIC DNA]</scope>
    <source>
        <strain evidence="17 18">LMG 26582</strain>
    </source>
</reference>
<dbReference type="PANTHER" id="PTHR32552">
    <property type="entry name" value="FERRICHROME IRON RECEPTOR-RELATED"/>
    <property type="match status" value="1"/>
</dbReference>
<dbReference type="InterPro" id="IPR039426">
    <property type="entry name" value="TonB-dep_rcpt-like"/>
</dbReference>
<gene>
    <name evidence="17" type="ORF">V8201_15090</name>
</gene>
<keyword evidence="10 11" id="KW-0998">Cell outer membrane</keyword>
<comment type="subcellular location">
    <subcellularLocation>
        <location evidence="1 11">Cell outer membrane</location>
        <topology evidence="1 11">Multi-pass membrane protein</topology>
    </subcellularLocation>
</comment>
<keyword evidence="17" id="KW-0675">Receptor</keyword>
<organism evidence="17 18">
    <name type="scientific">Sphingomonas kyungheensis</name>
    <dbReference type="NCBI Taxonomy" id="1069987"/>
    <lineage>
        <taxon>Bacteria</taxon>
        <taxon>Pseudomonadati</taxon>
        <taxon>Pseudomonadota</taxon>
        <taxon>Alphaproteobacteria</taxon>
        <taxon>Sphingomonadales</taxon>
        <taxon>Sphingomonadaceae</taxon>
        <taxon>Sphingomonas</taxon>
    </lineage>
</organism>
<evidence type="ECO:0000256" key="13">
    <source>
        <dbReference type="SAM" id="MobiDB-lite"/>
    </source>
</evidence>
<keyword evidence="6" id="KW-0408">Iron</keyword>
<feature type="region of interest" description="Disordered" evidence="13">
    <location>
        <begin position="33"/>
        <end position="55"/>
    </location>
</feature>
<evidence type="ECO:0000256" key="2">
    <source>
        <dbReference type="ARBA" id="ARBA00022448"/>
    </source>
</evidence>
<sequence length="866" mass="92946">MSKVTHARTYLLTGAALLALGGAVPAFAQTQSTTAGDPAAAPSVVADPDPDTGGGQLQDIVVTATRRETNLQKTPISISVLTTQGLQDRHVLSLFNLADGTIPSLRVATFEARQSALTIGIRGIVPYDQNQTARDGGVGVYIDGVALGKTQGLNAALFDIERIEVLKGPQGTLFGRNTEGGALSLVSKAPTGQFGGRVTGGVGNYGSYNTDAHLDLPSFANIALKLDGVIQHQDPTVKDPLTGSTGWNYYDRKGGRIAARWKPVDGLTADFAYDYAKDENTPQYSQLISYNPNNYTVGAYNGLSLVLPGTTTPCGGTIAAGNTKPVCIAPKAPLVGVHPDRQTVADVGVPQQPSVDITHGVSSNLRYSVAPAVELRSITAWRGVSTDQWDNSGGPERQTFTPSSAFSRYSLSFLRQHQFSQELQAVGSVPQLDYVVGAYYYTEHATEYAATPLSNLWNTNGTAYTIRSPIPGNANAISSSNSGYQQYDPSCNNTLATTVPQFANSCQFITRASQASDHNYSLFGNLTFTPAALDDVLHVTLGGRWTKDKRHGTLYVVNNRADLATPGTVSPFGFRNSISRFDPMVNVAFDATPDVHLYAKYATGFRAGGANDRSLAFNAFGPEAVKSYEIGSKMDFWNHKARLNLAGYIMNRSGTQFDFDYYDTNGSSPTLGTHIEQTINAGKSKIRGIEADLTVAPVDGLTLTGSYAYTYWKAPSAVNPLTPGAPAQQLYIVYTPRNAASGAIDYKVPVGNGDATVRFHLDGNYASSQYSFQLEPTKTDASFIMNGRLSLADIAVSDHNKVTFAFWVRNLLDTTYIYRRSSANSSPVYNYGANGQLVSTNYGGILGDYANFNPPRTYGLEATVRF</sequence>
<evidence type="ECO:0000256" key="1">
    <source>
        <dbReference type="ARBA" id="ARBA00004571"/>
    </source>
</evidence>
<feature type="domain" description="TonB-dependent receptor plug" evidence="16">
    <location>
        <begin position="71"/>
        <end position="182"/>
    </location>
</feature>
<keyword evidence="7" id="KW-0406">Ion transport</keyword>
<evidence type="ECO:0000256" key="10">
    <source>
        <dbReference type="ARBA" id="ARBA00023237"/>
    </source>
</evidence>
<comment type="similarity">
    <text evidence="11 12">Belongs to the TonB-dependent receptor family.</text>
</comment>
<name>A0ABU8H629_9SPHN</name>
<keyword evidence="2 11" id="KW-0813">Transport</keyword>
<dbReference type="Pfam" id="PF00593">
    <property type="entry name" value="TonB_dep_Rec_b-barrel"/>
    <property type="match status" value="1"/>
</dbReference>
<evidence type="ECO:0000256" key="5">
    <source>
        <dbReference type="ARBA" id="ARBA00022692"/>
    </source>
</evidence>
<evidence type="ECO:0000256" key="8">
    <source>
        <dbReference type="ARBA" id="ARBA00023077"/>
    </source>
</evidence>
<dbReference type="PANTHER" id="PTHR32552:SF81">
    <property type="entry name" value="TONB-DEPENDENT OUTER MEMBRANE RECEPTOR"/>
    <property type="match status" value="1"/>
</dbReference>
<evidence type="ECO:0000256" key="3">
    <source>
        <dbReference type="ARBA" id="ARBA00022452"/>
    </source>
</evidence>
<evidence type="ECO:0000313" key="18">
    <source>
        <dbReference type="Proteomes" id="UP001367771"/>
    </source>
</evidence>
<evidence type="ECO:0000256" key="7">
    <source>
        <dbReference type="ARBA" id="ARBA00023065"/>
    </source>
</evidence>
<keyword evidence="8 12" id="KW-0798">TonB box</keyword>
<feature type="chain" id="PRO_5046237769" evidence="14">
    <location>
        <begin position="29"/>
        <end position="866"/>
    </location>
</feature>
<dbReference type="Proteomes" id="UP001367771">
    <property type="component" value="Unassembled WGS sequence"/>
</dbReference>
<proteinExistence type="inferred from homology"/>
<keyword evidence="4" id="KW-0410">Iron transport</keyword>
<keyword evidence="9 11" id="KW-0472">Membrane</keyword>
<evidence type="ECO:0000256" key="9">
    <source>
        <dbReference type="ARBA" id="ARBA00023136"/>
    </source>
</evidence>
<accession>A0ABU8H629</accession>
<dbReference type="Gene3D" id="2.40.170.20">
    <property type="entry name" value="TonB-dependent receptor, beta-barrel domain"/>
    <property type="match status" value="1"/>
</dbReference>
<evidence type="ECO:0000259" key="16">
    <source>
        <dbReference type="Pfam" id="PF07715"/>
    </source>
</evidence>
<keyword evidence="3 11" id="KW-1134">Transmembrane beta strand</keyword>
<feature type="signal peptide" evidence="14">
    <location>
        <begin position="1"/>
        <end position="28"/>
    </location>
</feature>
<dbReference type="SUPFAM" id="SSF56935">
    <property type="entry name" value="Porins"/>
    <property type="match status" value="1"/>
</dbReference>
<evidence type="ECO:0000259" key="15">
    <source>
        <dbReference type="Pfam" id="PF00593"/>
    </source>
</evidence>
<evidence type="ECO:0000256" key="11">
    <source>
        <dbReference type="PROSITE-ProRule" id="PRU01360"/>
    </source>
</evidence>
<protein>
    <submittedName>
        <fullName evidence="17">TonB-dependent receptor</fullName>
    </submittedName>
</protein>
<dbReference type="InterPro" id="IPR012910">
    <property type="entry name" value="Plug_dom"/>
</dbReference>